<evidence type="ECO:0000256" key="5">
    <source>
        <dbReference type="ARBA" id="ARBA00018141"/>
    </source>
</evidence>
<evidence type="ECO:0000256" key="3">
    <source>
        <dbReference type="ARBA" id="ARBA00008900"/>
    </source>
</evidence>
<dbReference type="PANTHER" id="PTHR12589">
    <property type="entry name" value="PYRUVOYL TETRAHYDROBIOPTERIN SYNTHASE"/>
    <property type="match status" value="1"/>
</dbReference>
<dbReference type="PANTHER" id="PTHR12589:SF7">
    <property type="entry name" value="6-PYRUVOYL TETRAHYDROBIOPTERIN SYNTHASE"/>
    <property type="match status" value="1"/>
</dbReference>
<dbReference type="InterPro" id="IPR038418">
    <property type="entry name" value="6-PTP_synth/QueD_sf"/>
</dbReference>
<comment type="pathway">
    <text evidence="2">Purine metabolism; 7-cyano-7-deazaguanine biosynthesis.</text>
</comment>
<evidence type="ECO:0000256" key="4">
    <source>
        <dbReference type="ARBA" id="ARBA00012982"/>
    </source>
</evidence>
<evidence type="ECO:0000256" key="1">
    <source>
        <dbReference type="ARBA" id="ARBA00001947"/>
    </source>
</evidence>
<protein>
    <recommendedName>
        <fullName evidence="5">6-carboxy-5,6,7,8-tetrahydropterin synthase</fullName>
        <ecNumber evidence="4">4.1.2.50</ecNumber>
    </recommendedName>
    <alternativeName>
        <fullName evidence="9">Queuosine biosynthesis protein QueD</fullName>
    </alternativeName>
</protein>
<dbReference type="Proteomes" id="UP000651977">
    <property type="component" value="Unassembled WGS sequence"/>
</dbReference>
<evidence type="ECO:0000256" key="2">
    <source>
        <dbReference type="ARBA" id="ARBA00005061"/>
    </source>
</evidence>
<dbReference type="InterPro" id="IPR007115">
    <property type="entry name" value="6-PTP_synth/QueD"/>
</dbReference>
<evidence type="ECO:0000256" key="6">
    <source>
        <dbReference type="ARBA" id="ARBA00022723"/>
    </source>
</evidence>
<dbReference type="SUPFAM" id="SSF55620">
    <property type="entry name" value="Tetrahydrobiopterin biosynthesis enzymes-like"/>
    <property type="match status" value="2"/>
</dbReference>
<keyword evidence="6" id="KW-0479">Metal-binding</keyword>
<proteinExistence type="inferred from homology"/>
<evidence type="ECO:0000313" key="12">
    <source>
        <dbReference type="Proteomes" id="UP000651977"/>
    </source>
</evidence>
<comment type="caution">
    <text evidence="11">The sequence shown here is derived from an EMBL/GenBank/DDBJ whole genome shotgun (WGS) entry which is preliminary data.</text>
</comment>
<evidence type="ECO:0000256" key="8">
    <source>
        <dbReference type="ARBA" id="ARBA00023239"/>
    </source>
</evidence>
<dbReference type="RefSeq" id="WP_055731983.1">
    <property type="nucleotide sequence ID" value="NZ_BMDY01000022.1"/>
</dbReference>
<keyword evidence="12" id="KW-1185">Reference proteome</keyword>
<comment type="cofactor">
    <cofactor evidence="1">
        <name>Zn(2+)</name>
        <dbReference type="ChEBI" id="CHEBI:29105"/>
    </cofactor>
</comment>
<accession>A0ABQ1I553</accession>
<reference evidence="12" key="1">
    <citation type="journal article" date="2019" name="Int. J. Syst. Evol. Microbiol.">
        <title>The Global Catalogue of Microorganisms (GCM) 10K type strain sequencing project: providing services to taxonomists for standard genome sequencing and annotation.</title>
        <authorList>
            <consortium name="The Broad Institute Genomics Platform"/>
            <consortium name="The Broad Institute Genome Sequencing Center for Infectious Disease"/>
            <person name="Wu L."/>
            <person name="Ma J."/>
        </authorList>
    </citation>
    <scope>NUCLEOTIDE SEQUENCE [LARGE SCALE GENOMIC DNA]</scope>
    <source>
        <strain evidence="12">CGMCC 1.10131</strain>
    </source>
</reference>
<name>A0ABQ1I553_9ALTE</name>
<dbReference type="EC" id="4.1.2.50" evidence="4"/>
<keyword evidence="8" id="KW-0456">Lyase</keyword>
<keyword evidence="7" id="KW-0862">Zinc</keyword>
<organism evidence="11 12">
    <name type="scientific">Agarivorans gilvus</name>
    <dbReference type="NCBI Taxonomy" id="680279"/>
    <lineage>
        <taxon>Bacteria</taxon>
        <taxon>Pseudomonadati</taxon>
        <taxon>Pseudomonadota</taxon>
        <taxon>Gammaproteobacteria</taxon>
        <taxon>Alteromonadales</taxon>
        <taxon>Alteromonadaceae</taxon>
        <taxon>Agarivorans</taxon>
    </lineage>
</organism>
<comment type="similarity">
    <text evidence="3">Belongs to the PTPS family. QueD subfamily.</text>
</comment>
<evidence type="ECO:0000256" key="9">
    <source>
        <dbReference type="ARBA" id="ARBA00031449"/>
    </source>
</evidence>
<dbReference type="EMBL" id="BMDY01000022">
    <property type="protein sequence ID" value="GGB16223.1"/>
    <property type="molecule type" value="Genomic_DNA"/>
</dbReference>
<dbReference type="Gene3D" id="3.30.479.10">
    <property type="entry name" value="6-pyruvoyl tetrahydropterin synthase/QueD"/>
    <property type="match status" value="2"/>
</dbReference>
<sequence length="291" mass="33051">MRLFVRDLTVIDSTYLCPDRGLVGESWLVDIELGGSLNEMDMLLDFGQVKKLIKRLIDEKVDHKLLVPQRSPLCEVKRNAGYTQLNFLRPNGKSIHLCCPDEAYTFIDAVEVSNQALSQYVSEVVLAQLPKNIKDIRISLRHEQIDGPYYHYSHGLKKHDGNCQRIAHGHRSAIEIMVDGESDIDLATSWAMRWRNIYLGSEEDKVEPSLVSFYQAQDWQQHYAFAYESPQGKFELVIPKNETDILPCETTVENLAAYIARTLAKVLNGHELRVRAYEGVGKGAICEASEP</sequence>
<evidence type="ECO:0000256" key="10">
    <source>
        <dbReference type="ARBA" id="ARBA00048807"/>
    </source>
</evidence>
<evidence type="ECO:0000256" key="7">
    <source>
        <dbReference type="ARBA" id="ARBA00022833"/>
    </source>
</evidence>
<dbReference type="Pfam" id="PF01242">
    <property type="entry name" value="PTPS"/>
    <property type="match status" value="2"/>
</dbReference>
<comment type="catalytic activity">
    <reaction evidence="10">
        <text>7,8-dihydroneopterin 3'-triphosphate + H2O = 6-carboxy-5,6,7,8-tetrahydropterin + triphosphate + acetaldehyde + 2 H(+)</text>
        <dbReference type="Rhea" id="RHEA:27966"/>
        <dbReference type="ChEBI" id="CHEBI:15343"/>
        <dbReference type="ChEBI" id="CHEBI:15377"/>
        <dbReference type="ChEBI" id="CHEBI:15378"/>
        <dbReference type="ChEBI" id="CHEBI:18036"/>
        <dbReference type="ChEBI" id="CHEBI:58462"/>
        <dbReference type="ChEBI" id="CHEBI:61032"/>
        <dbReference type="EC" id="4.1.2.50"/>
    </reaction>
</comment>
<evidence type="ECO:0000313" key="11">
    <source>
        <dbReference type="EMBL" id="GGB16223.1"/>
    </source>
</evidence>
<gene>
    <name evidence="11" type="ORF">GCM10007414_32080</name>
</gene>